<proteinExistence type="predicted"/>
<dbReference type="GO" id="GO:0006749">
    <property type="term" value="P:glutathione metabolic process"/>
    <property type="evidence" value="ECO:0007669"/>
    <property type="project" value="TreeGrafter"/>
</dbReference>
<evidence type="ECO:0008006" key="5">
    <source>
        <dbReference type="Google" id="ProtNLM"/>
    </source>
</evidence>
<sequence>MHSGGTLRAGIRLSPSAFHYAITDGDACVAAGTRAGFTTLSDTVAAAFAEISSAAPRVVREATVDVSGVLETLTPAPVVAIRVSPRPPDAMHAHQLPAQAADAVILSVHVKGGHDLRGQELTSLDLDGFREHIPAILSTGARAIAITGVGAMTTRDHETRIADELLEANSELHVTISHEFLSSSFVNRDYTAVMNAGLASAGAKLASMLELSCSRYLPKAELSHLKNDGGKAPVRRLAVTPIHALYSRWAAELCGVAFLASAPDGELVVSSDEGTSVSWMHSGLPLARSVVDEGSHLTIASNTAIRHPFTLNHRVPPLIADLRGDTSQPLPFRLQSTFTLPDGLEAVSVGCAIAPYTVWVDRFATAPDVDTLNRVLRAAEEDARSIVVHLGAEPTTASIIEANSFAVPFGNPDVVRLRVRAAGEVS</sequence>
<dbReference type="InterPro" id="IPR045079">
    <property type="entry name" value="Oxoprolinase-like"/>
</dbReference>
<dbReference type="Proteomes" id="UP000541033">
    <property type="component" value="Unassembled WGS sequence"/>
</dbReference>
<dbReference type="InterPro" id="IPR002821">
    <property type="entry name" value="Hydantoinase_A"/>
</dbReference>
<gene>
    <name evidence="3" type="ORF">FHX76_002279</name>
</gene>
<dbReference type="GO" id="GO:0017168">
    <property type="term" value="F:5-oxoprolinase (ATP-hydrolyzing) activity"/>
    <property type="evidence" value="ECO:0007669"/>
    <property type="project" value="TreeGrafter"/>
</dbReference>
<dbReference type="Pfam" id="PF01968">
    <property type="entry name" value="Hydantoinase_A"/>
    <property type="match status" value="1"/>
</dbReference>
<dbReference type="InterPro" id="IPR008040">
    <property type="entry name" value="Hydant_A_N"/>
</dbReference>
<dbReference type="PANTHER" id="PTHR11365:SF23">
    <property type="entry name" value="HYPOTHETICAL 5-OXOPROLINASE (EUROFUNG)-RELATED"/>
    <property type="match status" value="1"/>
</dbReference>
<dbReference type="Pfam" id="PF05378">
    <property type="entry name" value="Hydant_A_N"/>
    <property type="match status" value="1"/>
</dbReference>
<feature type="domain" description="Hydantoinase A/oxoprolinase" evidence="1">
    <location>
        <begin position="188"/>
        <end position="274"/>
    </location>
</feature>
<evidence type="ECO:0000259" key="2">
    <source>
        <dbReference type="Pfam" id="PF05378"/>
    </source>
</evidence>
<keyword evidence="4" id="KW-1185">Reference proteome</keyword>
<organism evidence="3 4">
    <name type="scientific">Lysinibacter cavernae</name>
    <dbReference type="NCBI Taxonomy" id="1640652"/>
    <lineage>
        <taxon>Bacteria</taxon>
        <taxon>Bacillati</taxon>
        <taxon>Actinomycetota</taxon>
        <taxon>Actinomycetes</taxon>
        <taxon>Micrococcales</taxon>
        <taxon>Microbacteriaceae</taxon>
        <taxon>Lysinibacter</taxon>
    </lineage>
</organism>
<protein>
    <recommendedName>
        <fullName evidence="5">Hydantoinase/oxoprolinase N-terminal domain-containing protein</fullName>
    </recommendedName>
</protein>
<dbReference type="EMBL" id="JAAMOX010000002">
    <property type="protein sequence ID" value="NIH54383.1"/>
    <property type="molecule type" value="Genomic_DNA"/>
</dbReference>
<dbReference type="GO" id="GO:0005829">
    <property type="term" value="C:cytosol"/>
    <property type="evidence" value="ECO:0007669"/>
    <property type="project" value="TreeGrafter"/>
</dbReference>
<reference evidence="3 4" key="1">
    <citation type="submission" date="2020-02" db="EMBL/GenBank/DDBJ databases">
        <title>Sequencing the genomes of 1000 actinobacteria strains.</title>
        <authorList>
            <person name="Klenk H.-P."/>
        </authorList>
    </citation>
    <scope>NUCLEOTIDE SEQUENCE [LARGE SCALE GENOMIC DNA]</scope>
    <source>
        <strain evidence="3 4">DSM 27960</strain>
    </source>
</reference>
<dbReference type="PANTHER" id="PTHR11365">
    <property type="entry name" value="5-OXOPROLINASE RELATED"/>
    <property type="match status" value="1"/>
</dbReference>
<evidence type="ECO:0000313" key="4">
    <source>
        <dbReference type="Proteomes" id="UP000541033"/>
    </source>
</evidence>
<feature type="domain" description="Hydantoinase/oxoprolinase N-terminal" evidence="2">
    <location>
        <begin position="106"/>
        <end position="165"/>
    </location>
</feature>
<comment type="caution">
    <text evidence="3">The sequence shown here is derived from an EMBL/GenBank/DDBJ whole genome shotgun (WGS) entry which is preliminary data.</text>
</comment>
<dbReference type="RefSeq" id="WP_167150767.1">
    <property type="nucleotide sequence ID" value="NZ_JAAMOX010000002.1"/>
</dbReference>
<evidence type="ECO:0000259" key="1">
    <source>
        <dbReference type="Pfam" id="PF01968"/>
    </source>
</evidence>
<evidence type="ECO:0000313" key="3">
    <source>
        <dbReference type="EMBL" id="NIH54383.1"/>
    </source>
</evidence>
<name>A0A7X5TUH4_9MICO</name>
<accession>A0A7X5TUH4</accession>
<dbReference type="AlphaFoldDB" id="A0A7X5TUH4"/>